<dbReference type="InterPro" id="IPR005024">
    <property type="entry name" value="Snf7_fam"/>
</dbReference>
<evidence type="ECO:0000256" key="1">
    <source>
        <dbReference type="ARBA" id="ARBA00004177"/>
    </source>
</evidence>
<dbReference type="GO" id="GO:0009898">
    <property type="term" value="C:cytoplasmic side of plasma membrane"/>
    <property type="evidence" value="ECO:0007669"/>
    <property type="project" value="TreeGrafter"/>
</dbReference>
<dbReference type="GO" id="GO:0032511">
    <property type="term" value="P:late endosome to vacuole transport via multivesicular body sorting pathway"/>
    <property type="evidence" value="ECO:0007669"/>
    <property type="project" value="TreeGrafter"/>
</dbReference>
<feature type="region of interest" description="Disordered" evidence="5">
    <location>
        <begin position="375"/>
        <end position="413"/>
    </location>
</feature>
<evidence type="ECO:0000256" key="2">
    <source>
        <dbReference type="ARBA" id="ARBA00006190"/>
    </source>
</evidence>
<name>A0A077YUY8_TRITR</name>
<evidence type="ECO:0000313" key="8">
    <source>
        <dbReference type="Proteomes" id="UP000030665"/>
    </source>
</evidence>
<evidence type="ECO:0000259" key="6">
    <source>
        <dbReference type="Pfam" id="PF25239"/>
    </source>
</evidence>
<feature type="domain" description="CHMP7 winged helix" evidence="6">
    <location>
        <begin position="135"/>
        <end position="209"/>
    </location>
</feature>
<accession>A0A077YUY8</accession>
<keyword evidence="8" id="KW-1185">Reference proteome</keyword>
<proteinExistence type="inferred from homology"/>
<dbReference type="Pfam" id="PF03357">
    <property type="entry name" value="Snf7"/>
    <property type="match status" value="1"/>
</dbReference>
<dbReference type="GO" id="GO:0000815">
    <property type="term" value="C:ESCRT III complex"/>
    <property type="evidence" value="ECO:0007669"/>
    <property type="project" value="TreeGrafter"/>
</dbReference>
<dbReference type="Pfam" id="PF25239">
    <property type="entry name" value="WHD_CHMP7"/>
    <property type="match status" value="1"/>
</dbReference>
<keyword evidence="4" id="KW-0175">Coiled coil</keyword>
<dbReference type="PANTHER" id="PTHR22761:SF10">
    <property type="entry name" value="GH13992P"/>
    <property type="match status" value="1"/>
</dbReference>
<sequence length="413" mass="46818">MDSIVKDEERILNLMAKFRLREVNPTDYDSKLAFWKQTIHDYCVKRKCALFSVQELKEAFPWKGRVPACLDTVVSEMKRAGDAKTIPQFEESMEGWLSWSYHRFLFEPLSQLLASLTSSSSNVEVEEQYVFVSLIKEFADKIYELRNNVSDESTTVGQNVFTWSDFRENAADICSDETTLVLAVKHLKYNGLVATYKDDDDGDTILKFRMPHEKTLPTITESDISAVKLVKLKKQLQARIDRLCEKAESFEEDAKKHVAAKNTSAAKRSLRQKQGQLKKVDILEETKNNVLALLHQVESASTNKMVYDALSNSYHAFPALKGKDATVDKAYDVIDQVQQAADEGAEIAEAMSSNVTDYESSLELEKALDALLKSEAEKPKEAKEVPKLPERQAELPERKKALDRKEDAMQAAL</sequence>
<gene>
    <name evidence="7" type="ORF">TTRE_0000017601</name>
</gene>
<dbReference type="InterPro" id="IPR057471">
    <property type="entry name" value="CHMP7_WHD"/>
</dbReference>
<feature type="coiled-coil region" evidence="4">
    <location>
        <begin position="226"/>
        <end position="253"/>
    </location>
</feature>
<evidence type="ECO:0000256" key="3">
    <source>
        <dbReference type="ARBA" id="ARBA00022753"/>
    </source>
</evidence>
<organism evidence="7 8">
    <name type="scientific">Trichuris trichiura</name>
    <name type="common">Whipworm</name>
    <name type="synonym">Trichocephalus trichiurus</name>
    <dbReference type="NCBI Taxonomy" id="36087"/>
    <lineage>
        <taxon>Eukaryota</taxon>
        <taxon>Metazoa</taxon>
        <taxon>Ecdysozoa</taxon>
        <taxon>Nematoda</taxon>
        <taxon>Enoplea</taxon>
        <taxon>Dorylaimia</taxon>
        <taxon>Trichinellida</taxon>
        <taxon>Trichuridae</taxon>
        <taxon>Trichuris</taxon>
    </lineage>
</organism>
<dbReference type="GO" id="GO:0005771">
    <property type="term" value="C:multivesicular body"/>
    <property type="evidence" value="ECO:0007669"/>
    <property type="project" value="TreeGrafter"/>
</dbReference>
<evidence type="ECO:0000313" key="7">
    <source>
        <dbReference type="EMBL" id="CDW51917.1"/>
    </source>
</evidence>
<dbReference type="AlphaFoldDB" id="A0A077YUY8"/>
<protein>
    <submittedName>
        <fullName evidence="7">Charged multivesicular body protein 7</fullName>
    </submittedName>
</protein>
<comment type="similarity">
    <text evidence="2">Belongs to the SNF7 family.</text>
</comment>
<reference evidence="7" key="2">
    <citation type="submission" date="2014-03" db="EMBL/GenBank/DDBJ databases">
        <title>The whipworm genome and dual-species transcriptomics of an intimate host-pathogen interaction.</title>
        <authorList>
            <person name="Foth B.J."/>
            <person name="Tsai I.J."/>
            <person name="Reid A.J."/>
            <person name="Bancroft A.J."/>
            <person name="Nichol S."/>
            <person name="Tracey A."/>
            <person name="Holroyd N."/>
            <person name="Cotton J.A."/>
            <person name="Stanley E.J."/>
            <person name="Zarowiecki M."/>
            <person name="Liu J.Z."/>
            <person name="Huckvale T."/>
            <person name="Cooper P.J."/>
            <person name="Grencis R.K."/>
            <person name="Berriman M."/>
        </authorList>
    </citation>
    <scope>NUCLEOTIDE SEQUENCE [LARGE SCALE GENOMIC DNA]</scope>
</reference>
<dbReference type="PANTHER" id="PTHR22761">
    <property type="entry name" value="CHARGED MULTIVESICULAR BODY PROTEIN"/>
    <property type="match status" value="1"/>
</dbReference>
<dbReference type="GO" id="GO:0006900">
    <property type="term" value="P:vesicle budding from membrane"/>
    <property type="evidence" value="ECO:0007669"/>
    <property type="project" value="TreeGrafter"/>
</dbReference>
<keyword evidence="3" id="KW-0967">Endosome</keyword>
<comment type="subcellular location">
    <subcellularLocation>
        <location evidence="1">Endosome</location>
    </subcellularLocation>
</comment>
<evidence type="ECO:0000256" key="5">
    <source>
        <dbReference type="SAM" id="MobiDB-lite"/>
    </source>
</evidence>
<reference evidence="7" key="1">
    <citation type="submission" date="2014-01" db="EMBL/GenBank/DDBJ databases">
        <authorList>
            <person name="Aslett M."/>
        </authorList>
    </citation>
    <scope>NUCLEOTIDE SEQUENCE</scope>
</reference>
<dbReference type="EMBL" id="HG805812">
    <property type="protein sequence ID" value="CDW51917.1"/>
    <property type="molecule type" value="Genomic_DNA"/>
</dbReference>
<evidence type="ECO:0000256" key="4">
    <source>
        <dbReference type="SAM" id="Coils"/>
    </source>
</evidence>
<dbReference type="OrthoDB" id="10250120at2759"/>
<dbReference type="Proteomes" id="UP000030665">
    <property type="component" value="Unassembled WGS sequence"/>
</dbReference>
<dbReference type="STRING" id="36087.A0A077YUY8"/>
<dbReference type="Pfam" id="PF25880">
    <property type="entry name" value="WHD_CHMP7_1st"/>
    <property type="match status" value="1"/>
</dbReference>